<evidence type="ECO:0000313" key="2">
    <source>
        <dbReference type="Proteomes" id="UP001487740"/>
    </source>
</evidence>
<sequence length="73" mass="8554">MGPGAGKDGVEIRAVTARRRKLWFIPRVGKPKAWAFFDHQHKAFARAFNSYQGSRWKLWQLFCEIVKIQNGRH</sequence>
<proteinExistence type="predicted"/>
<name>A0AAW0UXQ8_SCYPA</name>
<dbReference type="AlphaFoldDB" id="A0AAW0UXQ8"/>
<reference evidence="1 2" key="1">
    <citation type="submission" date="2023-03" db="EMBL/GenBank/DDBJ databases">
        <title>High-quality genome of Scylla paramamosain provides insights in environmental adaptation.</title>
        <authorList>
            <person name="Zhang L."/>
        </authorList>
    </citation>
    <scope>NUCLEOTIDE SEQUENCE [LARGE SCALE GENOMIC DNA]</scope>
    <source>
        <strain evidence="1">LZ_2023a</strain>
        <tissue evidence="1">Muscle</tissue>
    </source>
</reference>
<comment type="caution">
    <text evidence="1">The sequence shown here is derived from an EMBL/GenBank/DDBJ whole genome shotgun (WGS) entry which is preliminary data.</text>
</comment>
<keyword evidence="2" id="KW-1185">Reference proteome</keyword>
<evidence type="ECO:0000313" key="1">
    <source>
        <dbReference type="EMBL" id="KAK8404013.1"/>
    </source>
</evidence>
<dbReference type="Proteomes" id="UP001487740">
    <property type="component" value="Unassembled WGS sequence"/>
</dbReference>
<gene>
    <name evidence="1" type="ORF">O3P69_000228</name>
</gene>
<organism evidence="1 2">
    <name type="scientific">Scylla paramamosain</name>
    <name type="common">Mud crab</name>
    <dbReference type="NCBI Taxonomy" id="85552"/>
    <lineage>
        <taxon>Eukaryota</taxon>
        <taxon>Metazoa</taxon>
        <taxon>Ecdysozoa</taxon>
        <taxon>Arthropoda</taxon>
        <taxon>Crustacea</taxon>
        <taxon>Multicrustacea</taxon>
        <taxon>Malacostraca</taxon>
        <taxon>Eumalacostraca</taxon>
        <taxon>Eucarida</taxon>
        <taxon>Decapoda</taxon>
        <taxon>Pleocyemata</taxon>
        <taxon>Brachyura</taxon>
        <taxon>Eubrachyura</taxon>
        <taxon>Portunoidea</taxon>
        <taxon>Portunidae</taxon>
        <taxon>Portuninae</taxon>
        <taxon>Scylla</taxon>
    </lineage>
</organism>
<dbReference type="EMBL" id="JARAKH010000005">
    <property type="protein sequence ID" value="KAK8404013.1"/>
    <property type="molecule type" value="Genomic_DNA"/>
</dbReference>
<protein>
    <submittedName>
        <fullName evidence="1">Uncharacterized protein</fullName>
    </submittedName>
</protein>
<accession>A0AAW0UXQ8</accession>